<sequence length="95" mass="10466">MAKGDLYRIAQPEGRAGCATSTALHRPAPTQVNRYKDHQLLDVQWSPRLRFATVHVTVKGEKLSAGSDPYVTGTDGKAATPQYWSLILKVFLKAI</sequence>
<keyword evidence="2" id="KW-1185">Reference proteome</keyword>
<proteinExistence type="predicted"/>
<evidence type="ECO:0000313" key="1">
    <source>
        <dbReference type="EMBL" id="EOB08979.1"/>
    </source>
</evidence>
<name>R0LT71_ANAPL</name>
<reference evidence="2" key="1">
    <citation type="journal article" date="2013" name="Nat. Genet.">
        <title>The duck genome and transcriptome provide insight into an avian influenza virus reservoir species.</title>
        <authorList>
            <person name="Huang Y."/>
            <person name="Li Y."/>
            <person name="Burt D.W."/>
            <person name="Chen H."/>
            <person name="Zhang Y."/>
            <person name="Qian W."/>
            <person name="Kim H."/>
            <person name="Gan S."/>
            <person name="Zhao Y."/>
            <person name="Li J."/>
            <person name="Yi K."/>
            <person name="Feng H."/>
            <person name="Zhu P."/>
            <person name="Li B."/>
            <person name="Liu Q."/>
            <person name="Fairley S."/>
            <person name="Magor K.E."/>
            <person name="Du Z."/>
            <person name="Hu X."/>
            <person name="Goodman L."/>
            <person name="Tafer H."/>
            <person name="Vignal A."/>
            <person name="Lee T."/>
            <person name="Kim K.W."/>
            <person name="Sheng Z."/>
            <person name="An Y."/>
            <person name="Searle S."/>
            <person name="Herrero J."/>
            <person name="Groenen M.A."/>
            <person name="Crooijmans R.P."/>
            <person name="Faraut T."/>
            <person name="Cai Q."/>
            <person name="Webster R.G."/>
            <person name="Aldridge J.R."/>
            <person name="Warren W.C."/>
            <person name="Bartschat S."/>
            <person name="Kehr S."/>
            <person name="Marz M."/>
            <person name="Stadler P.F."/>
            <person name="Smith J."/>
            <person name="Kraus R.H."/>
            <person name="Zhao Y."/>
            <person name="Ren L."/>
            <person name="Fei J."/>
            <person name="Morisson M."/>
            <person name="Kaiser P."/>
            <person name="Griffin D.K."/>
            <person name="Rao M."/>
            <person name="Pitel F."/>
            <person name="Wang J."/>
            <person name="Li N."/>
        </authorList>
    </citation>
    <scope>NUCLEOTIDE SEQUENCE [LARGE SCALE GENOMIC DNA]</scope>
</reference>
<evidence type="ECO:0000313" key="2">
    <source>
        <dbReference type="Proteomes" id="UP000296049"/>
    </source>
</evidence>
<organism evidence="1 2">
    <name type="scientific">Anas platyrhynchos</name>
    <name type="common">Mallard</name>
    <name type="synonym">Anas boschas</name>
    <dbReference type="NCBI Taxonomy" id="8839"/>
    <lineage>
        <taxon>Eukaryota</taxon>
        <taxon>Metazoa</taxon>
        <taxon>Chordata</taxon>
        <taxon>Craniata</taxon>
        <taxon>Vertebrata</taxon>
        <taxon>Euteleostomi</taxon>
        <taxon>Archelosauria</taxon>
        <taxon>Archosauria</taxon>
        <taxon>Dinosauria</taxon>
        <taxon>Saurischia</taxon>
        <taxon>Theropoda</taxon>
        <taxon>Coelurosauria</taxon>
        <taxon>Aves</taxon>
        <taxon>Neognathae</taxon>
        <taxon>Galloanserae</taxon>
        <taxon>Anseriformes</taxon>
        <taxon>Anatidae</taxon>
        <taxon>Anatinae</taxon>
        <taxon>Anas</taxon>
    </lineage>
</organism>
<accession>R0LT71</accession>
<dbReference type="AlphaFoldDB" id="R0LT71"/>
<protein>
    <submittedName>
        <fullName evidence="1">Uncharacterized protein</fullName>
    </submittedName>
</protein>
<dbReference type="Proteomes" id="UP000296049">
    <property type="component" value="Unassembled WGS sequence"/>
</dbReference>
<gene>
    <name evidence="1" type="ORF">Anapl_03958</name>
</gene>
<dbReference type="EMBL" id="KB742404">
    <property type="protein sequence ID" value="EOB08979.1"/>
    <property type="molecule type" value="Genomic_DNA"/>
</dbReference>